<evidence type="ECO:0000313" key="3">
    <source>
        <dbReference type="Proteomes" id="UP000621560"/>
    </source>
</evidence>
<name>A0A927GR55_9BACL</name>
<evidence type="ECO:0000313" key="2">
    <source>
        <dbReference type="EMBL" id="MBD2844951.1"/>
    </source>
</evidence>
<evidence type="ECO:0000256" key="1">
    <source>
        <dbReference type="SAM" id="Phobius"/>
    </source>
</evidence>
<feature type="transmembrane region" description="Helical" evidence="1">
    <location>
        <begin position="287"/>
        <end position="307"/>
    </location>
</feature>
<keyword evidence="1" id="KW-0472">Membrane</keyword>
<keyword evidence="3" id="KW-1185">Reference proteome</keyword>
<dbReference type="AlphaFoldDB" id="A0A927GR55"/>
<feature type="transmembrane region" description="Helical" evidence="1">
    <location>
        <begin position="126"/>
        <end position="150"/>
    </location>
</feature>
<feature type="transmembrane region" description="Helical" evidence="1">
    <location>
        <begin position="63"/>
        <end position="84"/>
    </location>
</feature>
<feature type="transmembrane region" description="Helical" evidence="1">
    <location>
        <begin position="27"/>
        <end position="43"/>
    </location>
</feature>
<feature type="transmembrane region" description="Helical" evidence="1">
    <location>
        <begin position="186"/>
        <end position="204"/>
    </location>
</feature>
<feature type="transmembrane region" description="Helical" evidence="1">
    <location>
        <begin position="162"/>
        <end position="180"/>
    </location>
</feature>
<keyword evidence="1" id="KW-0812">Transmembrane</keyword>
<feature type="transmembrane region" description="Helical" evidence="1">
    <location>
        <begin position="319"/>
        <end position="342"/>
    </location>
</feature>
<feature type="transmembrane region" description="Helical" evidence="1">
    <location>
        <begin position="254"/>
        <end position="275"/>
    </location>
</feature>
<dbReference type="EMBL" id="JACXIZ010000013">
    <property type="protein sequence ID" value="MBD2844951.1"/>
    <property type="molecule type" value="Genomic_DNA"/>
</dbReference>
<feature type="transmembrane region" description="Helical" evidence="1">
    <location>
        <begin position="374"/>
        <end position="395"/>
    </location>
</feature>
<sequence>MITLSHALYGLVTLSVILVMLFRRGVVIPTLLGTFLIGWMYKGDVISGFKAVYNANLTAARELFTIFLIITFMVALLASLRDLGADRRMIQPVQRFFVNGHLAFFILAAVTFVISLFFWPTPAVPLLGALLIPAAVRVGLPPIAAGMAIALAGQGMALSSDYIMQVAPMLSATGAGAATGAVADKALVLSLITGVVAIGGAYLMNRKSIGIGGAGSLGDQGKVAKLEAPVEPEYAEAAAAVETLDPKMQKWAKLFALLVPLSMLGVMIVMILSKFGGGWGSFEGGDGAAFIGGVAIILLILASVAFSKVHALDKISEHVVEGFVFAFKAMGPVIPIAGFFFLGNSDFSGSILSIGEGETAPAFLFDLVSSVQNMIPSSGVLTAFGILIVGIVTGLDGSGFSGLPLTGSLSGALGPTVGVDPSTLAAIGQMGAIWAGGGTIIAWSSLVAVAGFANVSALELARKNFLPVIIGLAVATLVAVLIW</sequence>
<accession>A0A927GR55</accession>
<reference evidence="2" key="1">
    <citation type="submission" date="2020-09" db="EMBL/GenBank/DDBJ databases">
        <title>A novel bacterium of genus Paenibacillus, isolated from South China Sea.</title>
        <authorList>
            <person name="Huang H."/>
            <person name="Mo K."/>
            <person name="Hu Y."/>
        </authorList>
    </citation>
    <scope>NUCLEOTIDE SEQUENCE</scope>
    <source>
        <strain evidence="2">IB182496</strain>
    </source>
</reference>
<keyword evidence="1" id="KW-1133">Transmembrane helix</keyword>
<dbReference type="Proteomes" id="UP000621560">
    <property type="component" value="Unassembled WGS sequence"/>
</dbReference>
<proteinExistence type="predicted"/>
<feature type="transmembrane region" description="Helical" evidence="1">
    <location>
        <begin position="96"/>
        <end position="120"/>
    </location>
</feature>
<evidence type="ECO:0008006" key="4">
    <source>
        <dbReference type="Google" id="ProtNLM"/>
    </source>
</evidence>
<organism evidence="2 3">
    <name type="scientific">Paenibacillus sabuli</name>
    <dbReference type="NCBI Taxonomy" id="2772509"/>
    <lineage>
        <taxon>Bacteria</taxon>
        <taxon>Bacillati</taxon>
        <taxon>Bacillota</taxon>
        <taxon>Bacilli</taxon>
        <taxon>Bacillales</taxon>
        <taxon>Paenibacillaceae</taxon>
        <taxon>Paenibacillus</taxon>
    </lineage>
</organism>
<gene>
    <name evidence="2" type="ORF">IDH44_07100</name>
</gene>
<protein>
    <recommendedName>
        <fullName evidence="4">H+/gluconate symporter-like permease</fullName>
    </recommendedName>
</protein>
<feature type="transmembrane region" description="Helical" evidence="1">
    <location>
        <begin position="465"/>
        <end position="482"/>
    </location>
</feature>
<comment type="caution">
    <text evidence="2">The sequence shown here is derived from an EMBL/GenBank/DDBJ whole genome shotgun (WGS) entry which is preliminary data.</text>
</comment>
<feature type="transmembrane region" description="Helical" evidence="1">
    <location>
        <begin position="432"/>
        <end position="453"/>
    </location>
</feature>